<gene>
    <name evidence="1" type="ORF">M8818_005520</name>
</gene>
<name>A0ACC3SA11_9PEZI</name>
<evidence type="ECO:0000313" key="1">
    <source>
        <dbReference type="EMBL" id="KAK8201995.1"/>
    </source>
</evidence>
<organism evidence="1 2">
    <name type="scientific">Zalaria obscura</name>
    <dbReference type="NCBI Taxonomy" id="2024903"/>
    <lineage>
        <taxon>Eukaryota</taxon>
        <taxon>Fungi</taxon>
        <taxon>Dikarya</taxon>
        <taxon>Ascomycota</taxon>
        <taxon>Pezizomycotina</taxon>
        <taxon>Dothideomycetes</taxon>
        <taxon>Dothideomycetidae</taxon>
        <taxon>Dothideales</taxon>
        <taxon>Zalariaceae</taxon>
        <taxon>Zalaria</taxon>
    </lineage>
</organism>
<proteinExistence type="predicted"/>
<accession>A0ACC3SA11</accession>
<protein>
    <submittedName>
        <fullName evidence="1">Uncharacterized protein</fullName>
    </submittedName>
</protein>
<comment type="caution">
    <text evidence="1">The sequence shown here is derived from an EMBL/GenBank/DDBJ whole genome shotgun (WGS) entry which is preliminary data.</text>
</comment>
<sequence length="116" mass="12084">MECLEVTGSETVIQSPAKLVSARALCRGDPIQAPKAQHVPSGVQRSGGQSTVRCRCLGHLVAVGIDGRACPVRGMTTGTWMSTGTDWLCSKHGAIKVMLLFCLAALLPSGADCLSC</sequence>
<evidence type="ECO:0000313" key="2">
    <source>
        <dbReference type="Proteomes" id="UP001320706"/>
    </source>
</evidence>
<dbReference type="Proteomes" id="UP001320706">
    <property type="component" value="Unassembled WGS sequence"/>
</dbReference>
<keyword evidence="2" id="KW-1185">Reference proteome</keyword>
<reference evidence="1" key="1">
    <citation type="submission" date="2024-02" db="EMBL/GenBank/DDBJ databases">
        <title>Metagenome Assembled Genome of Zalaria obscura JY119.</title>
        <authorList>
            <person name="Vighnesh L."/>
            <person name="Jagadeeshwari U."/>
            <person name="Venkata Ramana C."/>
            <person name="Sasikala C."/>
        </authorList>
    </citation>
    <scope>NUCLEOTIDE SEQUENCE</scope>
    <source>
        <strain evidence="1">JY119</strain>
    </source>
</reference>
<dbReference type="EMBL" id="JAMKPW020000033">
    <property type="protein sequence ID" value="KAK8201995.1"/>
    <property type="molecule type" value="Genomic_DNA"/>
</dbReference>